<dbReference type="PANTHER" id="PTHR36435">
    <property type="entry name" value="SLR1288 PROTEIN"/>
    <property type="match status" value="1"/>
</dbReference>
<organism evidence="4 5">
    <name type="scientific">Limosilactobacillus equigenerosi DSM 18793 = JCM 14505</name>
    <dbReference type="NCBI Taxonomy" id="1423742"/>
    <lineage>
        <taxon>Bacteria</taxon>
        <taxon>Bacillati</taxon>
        <taxon>Bacillota</taxon>
        <taxon>Bacilli</taxon>
        <taxon>Lactobacillales</taxon>
        <taxon>Lactobacillaceae</taxon>
        <taxon>Limosilactobacillus</taxon>
    </lineage>
</organism>
<dbReference type="InterPro" id="IPR003675">
    <property type="entry name" value="Rce1/LyrA-like_dom"/>
</dbReference>
<protein>
    <recommendedName>
        <fullName evidence="3">CAAX prenyl protease 2/Lysostaphin resistance protein A-like domain-containing protein</fullName>
    </recommendedName>
</protein>
<feature type="domain" description="CAAX prenyl protease 2/Lysostaphin resistance protein A-like" evidence="3">
    <location>
        <begin position="129"/>
        <end position="220"/>
    </location>
</feature>
<feature type="transmembrane region" description="Helical" evidence="2">
    <location>
        <begin position="15"/>
        <end position="35"/>
    </location>
</feature>
<dbReference type="EMBL" id="AZGC01000039">
    <property type="protein sequence ID" value="KRL93969.1"/>
    <property type="molecule type" value="Genomic_DNA"/>
</dbReference>
<feature type="transmembrane region" description="Helical" evidence="2">
    <location>
        <begin position="123"/>
        <end position="142"/>
    </location>
</feature>
<feature type="transmembrane region" description="Helical" evidence="2">
    <location>
        <begin position="216"/>
        <end position="235"/>
    </location>
</feature>
<dbReference type="InterPro" id="IPR052710">
    <property type="entry name" value="CAAX_protease"/>
</dbReference>
<gene>
    <name evidence="4" type="ORF">FC21_GL001441</name>
</gene>
<feature type="transmembrane region" description="Helical" evidence="2">
    <location>
        <begin position="185"/>
        <end position="204"/>
    </location>
</feature>
<dbReference type="PATRIC" id="fig|1423742.4.peg.1494"/>
<reference evidence="4 5" key="1">
    <citation type="journal article" date="2015" name="Genome Announc.">
        <title>Expanding the biotechnology potential of lactobacilli through comparative genomics of 213 strains and associated genera.</title>
        <authorList>
            <person name="Sun Z."/>
            <person name="Harris H.M."/>
            <person name="McCann A."/>
            <person name="Guo C."/>
            <person name="Argimon S."/>
            <person name="Zhang W."/>
            <person name="Yang X."/>
            <person name="Jeffery I.B."/>
            <person name="Cooney J.C."/>
            <person name="Kagawa T.F."/>
            <person name="Liu W."/>
            <person name="Song Y."/>
            <person name="Salvetti E."/>
            <person name="Wrobel A."/>
            <person name="Rasinkangas P."/>
            <person name="Parkhill J."/>
            <person name="Rea M.C."/>
            <person name="O'Sullivan O."/>
            <person name="Ritari J."/>
            <person name="Douillard F.P."/>
            <person name="Paul Ross R."/>
            <person name="Yang R."/>
            <person name="Briner A.E."/>
            <person name="Felis G.E."/>
            <person name="de Vos W.M."/>
            <person name="Barrangou R."/>
            <person name="Klaenhammer T.R."/>
            <person name="Caufield P.W."/>
            <person name="Cui Y."/>
            <person name="Zhang H."/>
            <person name="O'Toole P.W."/>
        </authorList>
    </citation>
    <scope>NUCLEOTIDE SEQUENCE [LARGE SCALE GENOMIC DNA]</scope>
    <source>
        <strain evidence="4 5">DSM 18793</strain>
    </source>
</reference>
<dbReference type="GO" id="GO:0080120">
    <property type="term" value="P:CAAX-box protein maturation"/>
    <property type="evidence" value="ECO:0007669"/>
    <property type="project" value="UniProtKB-ARBA"/>
</dbReference>
<comment type="similarity">
    <text evidence="1">Belongs to the UPF0177 family.</text>
</comment>
<keyword evidence="5" id="KW-1185">Reference proteome</keyword>
<sequence>MNLIMSSKNKLDRHYYLAFCINVVGTLLAITFARLIAHSNAYLYTWLASLWFIGLFSYELKTYHHYLVTQRQAFKQHWIANLSLSVLTTIIAMGLIYVSRQLFFNQFIPQPPLPELSPSVETIPGMLTALYAGVINLIVAIFEEIAYRHDLFYRYRSSKGLTIFLLIITNLGFGWSHYYNFGGSFLATTPYALAGIIFSIVYLWRRNLWIPIIAHLIFNAQSFIGAVFLLIFHLIH</sequence>
<evidence type="ECO:0000256" key="1">
    <source>
        <dbReference type="ARBA" id="ARBA00009067"/>
    </source>
</evidence>
<dbReference type="PANTHER" id="PTHR36435:SF1">
    <property type="entry name" value="CAAX AMINO TERMINAL PROTEASE FAMILY PROTEIN"/>
    <property type="match status" value="1"/>
</dbReference>
<dbReference type="AlphaFoldDB" id="A0A0R1UKY3"/>
<keyword evidence="2" id="KW-1133">Transmembrane helix</keyword>
<feature type="transmembrane region" description="Helical" evidence="2">
    <location>
        <begin position="41"/>
        <end position="58"/>
    </location>
</feature>
<proteinExistence type="inferred from homology"/>
<keyword evidence="2" id="KW-0812">Transmembrane</keyword>
<evidence type="ECO:0000259" key="3">
    <source>
        <dbReference type="Pfam" id="PF02517"/>
    </source>
</evidence>
<name>A0A0R1UKY3_9LACO</name>
<feature type="transmembrane region" description="Helical" evidence="2">
    <location>
        <begin position="78"/>
        <end position="103"/>
    </location>
</feature>
<evidence type="ECO:0000313" key="5">
    <source>
        <dbReference type="Proteomes" id="UP000051084"/>
    </source>
</evidence>
<comment type="caution">
    <text evidence="4">The sequence shown here is derived from an EMBL/GenBank/DDBJ whole genome shotgun (WGS) entry which is preliminary data.</text>
</comment>
<evidence type="ECO:0000256" key="2">
    <source>
        <dbReference type="SAM" id="Phobius"/>
    </source>
</evidence>
<keyword evidence="2" id="KW-0472">Membrane</keyword>
<feature type="transmembrane region" description="Helical" evidence="2">
    <location>
        <begin position="163"/>
        <end position="179"/>
    </location>
</feature>
<evidence type="ECO:0000313" key="4">
    <source>
        <dbReference type="EMBL" id="KRL93969.1"/>
    </source>
</evidence>
<dbReference type="Pfam" id="PF02517">
    <property type="entry name" value="Rce1-like"/>
    <property type="match status" value="1"/>
</dbReference>
<accession>A0A0R1UKY3</accession>
<dbReference type="GO" id="GO:0004175">
    <property type="term" value="F:endopeptidase activity"/>
    <property type="evidence" value="ECO:0007669"/>
    <property type="project" value="UniProtKB-ARBA"/>
</dbReference>
<dbReference type="Proteomes" id="UP000051084">
    <property type="component" value="Unassembled WGS sequence"/>
</dbReference>
<dbReference type="STRING" id="417373.GCA_001570685_00531"/>